<feature type="region of interest" description="Disordered" evidence="1">
    <location>
        <begin position="141"/>
        <end position="161"/>
    </location>
</feature>
<evidence type="ECO:0000313" key="4">
    <source>
        <dbReference type="Proteomes" id="UP000824219"/>
    </source>
</evidence>
<feature type="compositionally biased region" description="Basic and acidic residues" evidence="1">
    <location>
        <begin position="75"/>
        <end position="94"/>
    </location>
</feature>
<reference evidence="3 4" key="1">
    <citation type="submission" date="2021-06" db="EMBL/GenBank/DDBJ databases">
        <title>Chromosome-level genome assembly of the red-tail catfish (Hemibagrus wyckioides).</title>
        <authorList>
            <person name="Shao F."/>
        </authorList>
    </citation>
    <scope>NUCLEOTIDE SEQUENCE [LARGE SCALE GENOMIC DNA]</scope>
    <source>
        <strain evidence="3">EC202008001</strain>
        <tissue evidence="3">Blood</tissue>
    </source>
</reference>
<evidence type="ECO:0000256" key="1">
    <source>
        <dbReference type="SAM" id="MobiDB-lite"/>
    </source>
</evidence>
<evidence type="ECO:0000256" key="2">
    <source>
        <dbReference type="SAM" id="Phobius"/>
    </source>
</evidence>
<dbReference type="EMBL" id="JAHKSW010000011">
    <property type="protein sequence ID" value="KAG7327007.1"/>
    <property type="molecule type" value="Genomic_DNA"/>
</dbReference>
<proteinExistence type="predicted"/>
<dbReference type="OrthoDB" id="6706212at2759"/>
<sequence length="161" mass="18522">MAAPCRRLVRSVTEGLSPGLQYLSGRNLCLTTTQVQNLRPERCVLQRRALPWSGSCSLHTTKTDRSTDPANNNPNDRERKEPEVEEDSRPEYIPKRKAKNPMKVIGYAWMFGLPAGIIGFILAKRQVDKNRLQQLKIRQRMKKSNEGEYERKRYRPAAGIQ</sequence>
<dbReference type="Proteomes" id="UP000824219">
    <property type="component" value="Linkage Group LG11"/>
</dbReference>
<gene>
    <name evidence="3" type="ORF">KOW79_010408</name>
</gene>
<keyword evidence="4" id="KW-1185">Reference proteome</keyword>
<accession>A0A9D3SK42</accession>
<name>A0A9D3SK42_9TELE</name>
<organism evidence="3 4">
    <name type="scientific">Hemibagrus wyckioides</name>
    <dbReference type="NCBI Taxonomy" id="337641"/>
    <lineage>
        <taxon>Eukaryota</taxon>
        <taxon>Metazoa</taxon>
        <taxon>Chordata</taxon>
        <taxon>Craniata</taxon>
        <taxon>Vertebrata</taxon>
        <taxon>Euteleostomi</taxon>
        <taxon>Actinopterygii</taxon>
        <taxon>Neopterygii</taxon>
        <taxon>Teleostei</taxon>
        <taxon>Ostariophysi</taxon>
        <taxon>Siluriformes</taxon>
        <taxon>Bagridae</taxon>
        <taxon>Hemibagrus</taxon>
    </lineage>
</organism>
<evidence type="ECO:0000313" key="3">
    <source>
        <dbReference type="EMBL" id="KAG7327007.1"/>
    </source>
</evidence>
<feature type="region of interest" description="Disordered" evidence="1">
    <location>
        <begin position="55"/>
        <end position="97"/>
    </location>
</feature>
<dbReference type="Pfam" id="PF15932">
    <property type="entry name" value="DUF4748"/>
    <property type="match status" value="1"/>
</dbReference>
<comment type="caution">
    <text evidence="3">The sequence shown here is derived from an EMBL/GenBank/DDBJ whole genome shotgun (WGS) entry which is preliminary data.</text>
</comment>
<dbReference type="InterPro" id="IPR031833">
    <property type="entry name" value="DUF4748"/>
</dbReference>
<keyword evidence="2" id="KW-1133">Transmembrane helix</keyword>
<keyword evidence="2" id="KW-0812">Transmembrane</keyword>
<feature type="transmembrane region" description="Helical" evidence="2">
    <location>
        <begin position="104"/>
        <end position="123"/>
    </location>
</feature>
<protein>
    <submittedName>
        <fullName evidence="3">Uncharacterized protein</fullName>
    </submittedName>
</protein>
<dbReference type="AlphaFoldDB" id="A0A9D3SK42"/>
<keyword evidence="2" id="KW-0472">Membrane</keyword>